<dbReference type="Proteomes" id="UP000015105">
    <property type="component" value="Chromosome 6D"/>
</dbReference>
<evidence type="ECO:0000256" key="13">
    <source>
        <dbReference type="SAM" id="MobiDB-lite"/>
    </source>
</evidence>
<feature type="binding site" evidence="11">
    <location>
        <position position="41"/>
    </location>
    <ligand>
        <name>Ca(2+)</name>
        <dbReference type="ChEBI" id="CHEBI:29108"/>
        <label>1</label>
    </ligand>
</feature>
<dbReference type="PROSITE" id="PS50873">
    <property type="entry name" value="PEROXIDASE_4"/>
    <property type="match status" value="1"/>
</dbReference>
<evidence type="ECO:0000256" key="7">
    <source>
        <dbReference type="ARBA" id="ARBA00023002"/>
    </source>
</evidence>
<feature type="region of interest" description="Disordered" evidence="13">
    <location>
        <begin position="329"/>
        <end position="358"/>
    </location>
</feature>
<reference evidence="16" key="1">
    <citation type="journal article" date="2014" name="Science">
        <title>Ancient hybridizations among the ancestral genomes of bread wheat.</title>
        <authorList>
            <consortium name="International Wheat Genome Sequencing Consortium,"/>
            <person name="Marcussen T."/>
            <person name="Sandve S.R."/>
            <person name="Heier L."/>
            <person name="Spannagl M."/>
            <person name="Pfeifer M."/>
            <person name="Jakobsen K.S."/>
            <person name="Wulff B.B."/>
            <person name="Steuernagel B."/>
            <person name="Mayer K.F."/>
            <person name="Olsen O.A."/>
        </authorList>
    </citation>
    <scope>NUCLEOTIDE SEQUENCE [LARGE SCALE GENOMIC DNA]</scope>
    <source>
        <strain evidence="16">cv. AL8/78</strain>
    </source>
</reference>
<dbReference type="InterPro" id="IPR000823">
    <property type="entry name" value="Peroxidase_pln"/>
</dbReference>
<organism evidence="15 16">
    <name type="scientific">Aegilops tauschii subsp. strangulata</name>
    <name type="common">Goatgrass</name>
    <dbReference type="NCBI Taxonomy" id="200361"/>
    <lineage>
        <taxon>Eukaryota</taxon>
        <taxon>Viridiplantae</taxon>
        <taxon>Streptophyta</taxon>
        <taxon>Embryophyta</taxon>
        <taxon>Tracheophyta</taxon>
        <taxon>Spermatophyta</taxon>
        <taxon>Magnoliopsida</taxon>
        <taxon>Liliopsida</taxon>
        <taxon>Poales</taxon>
        <taxon>Poaceae</taxon>
        <taxon>BOP clade</taxon>
        <taxon>Pooideae</taxon>
        <taxon>Triticodae</taxon>
        <taxon>Triticeae</taxon>
        <taxon>Triticinae</taxon>
        <taxon>Aegilops</taxon>
    </lineage>
</organism>
<keyword evidence="8" id="KW-0408">Iron</keyword>
<dbReference type="GO" id="GO:0042744">
    <property type="term" value="P:hydrogen peroxide catabolic process"/>
    <property type="evidence" value="ECO:0007669"/>
    <property type="project" value="UniProtKB-KW"/>
</dbReference>
<dbReference type="SUPFAM" id="SSF48113">
    <property type="entry name" value="Heme-dependent peroxidases"/>
    <property type="match status" value="1"/>
</dbReference>
<evidence type="ECO:0000256" key="11">
    <source>
        <dbReference type="PIRSR" id="PIRSR600823-3"/>
    </source>
</evidence>
<evidence type="ECO:0000256" key="9">
    <source>
        <dbReference type="ARBA" id="ARBA00023324"/>
    </source>
</evidence>
<keyword evidence="3" id="KW-0575">Peroxidase</keyword>
<evidence type="ECO:0000256" key="6">
    <source>
        <dbReference type="ARBA" id="ARBA00022837"/>
    </source>
</evidence>
<evidence type="ECO:0000256" key="10">
    <source>
        <dbReference type="PIRSR" id="PIRSR600823-1"/>
    </source>
</evidence>
<feature type="domain" description="Plant heme peroxidase family profile" evidence="14">
    <location>
        <begin position="1"/>
        <end position="45"/>
    </location>
</feature>
<proteinExistence type="predicted"/>
<evidence type="ECO:0000256" key="1">
    <source>
        <dbReference type="ARBA" id="ARBA00000189"/>
    </source>
</evidence>
<feature type="region of interest" description="Disordered" evidence="13">
    <location>
        <begin position="106"/>
        <end position="207"/>
    </location>
</feature>
<dbReference type="EnsemblPlants" id="AET6Gv20352000.5">
    <property type="protein sequence ID" value="AET6Gv20352000.5"/>
    <property type="gene ID" value="AET6Gv20352000"/>
</dbReference>
<keyword evidence="4" id="KW-0349">Heme</keyword>
<keyword evidence="5 11" id="KW-0479">Metal-binding</keyword>
<dbReference type="Gene3D" id="1.10.520.10">
    <property type="match status" value="1"/>
</dbReference>
<dbReference type="GO" id="GO:0140825">
    <property type="term" value="F:lactoperoxidase activity"/>
    <property type="evidence" value="ECO:0007669"/>
    <property type="project" value="UniProtKB-EC"/>
</dbReference>
<evidence type="ECO:0000256" key="8">
    <source>
        <dbReference type="ARBA" id="ARBA00023004"/>
    </source>
</evidence>
<feature type="region of interest" description="Disordered" evidence="13">
    <location>
        <begin position="221"/>
        <end position="277"/>
    </location>
</feature>
<feature type="compositionally biased region" description="Basic residues" evidence="13">
    <location>
        <begin position="195"/>
        <end position="207"/>
    </location>
</feature>
<dbReference type="GO" id="GO:0020037">
    <property type="term" value="F:heme binding"/>
    <property type="evidence" value="ECO:0007669"/>
    <property type="project" value="InterPro"/>
</dbReference>
<reference evidence="15" key="3">
    <citation type="journal article" date="2017" name="Nature">
        <title>Genome sequence of the progenitor of the wheat D genome Aegilops tauschii.</title>
        <authorList>
            <person name="Luo M.C."/>
            <person name="Gu Y.Q."/>
            <person name="Puiu D."/>
            <person name="Wang H."/>
            <person name="Twardziok S.O."/>
            <person name="Deal K.R."/>
            <person name="Huo N."/>
            <person name="Zhu T."/>
            <person name="Wang L."/>
            <person name="Wang Y."/>
            <person name="McGuire P.E."/>
            <person name="Liu S."/>
            <person name="Long H."/>
            <person name="Ramasamy R.K."/>
            <person name="Rodriguez J.C."/>
            <person name="Van S.L."/>
            <person name="Yuan L."/>
            <person name="Wang Z."/>
            <person name="Xia Z."/>
            <person name="Xiao L."/>
            <person name="Anderson O.D."/>
            <person name="Ouyang S."/>
            <person name="Liang Y."/>
            <person name="Zimin A.V."/>
            <person name="Pertea G."/>
            <person name="Qi P."/>
            <person name="Bennetzen J.L."/>
            <person name="Dai X."/>
            <person name="Dawson M.W."/>
            <person name="Muller H.G."/>
            <person name="Kugler K."/>
            <person name="Rivarola-Duarte L."/>
            <person name="Spannagl M."/>
            <person name="Mayer K.F.X."/>
            <person name="Lu F.H."/>
            <person name="Bevan M.W."/>
            <person name="Leroy P."/>
            <person name="Li P."/>
            <person name="You F.M."/>
            <person name="Sun Q."/>
            <person name="Liu Z."/>
            <person name="Lyons E."/>
            <person name="Wicker T."/>
            <person name="Salzberg S.L."/>
            <person name="Devos K.M."/>
            <person name="Dvorak J."/>
        </authorList>
    </citation>
    <scope>NUCLEOTIDE SEQUENCE [LARGE SCALE GENOMIC DNA]</scope>
    <source>
        <strain evidence="15">cv. AL8/78</strain>
    </source>
</reference>
<reference evidence="15" key="5">
    <citation type="journal article" date="2021" name="G3 (Bethesda)">
        <title>Aegilops tauschii genome assembly Aet v5.0 features greater sequence contiguity and improved annotation.</title>
        <authorList>
            <person name="Wang L."/>
            <person name="Zhu T."/>
            <person name="Rodriguez J.C."/>
            <person name="Deal K.R."/>
            <person name="Dubcovsky J."/>
            <person name="McGuire P.E."/>
            <person name="Lux T."/>
            <person name="Spannagl M."/>
            <person name="Mayer K.F.X."/>
            <person name="Baldrich P."/>
            <person name="Meyers B.C."/>
            <person name="Huo N."/>
            <person name="Gu Y.Q."/>
            <person name="Zhou H."/>
            <person name="Devos K.M."/>
            <person name="Bennetzen J.L."/>
            <person name="Unver T."/>
            <person name="Budak H."/>
            <person name="Gulick P.J."/>
            <person name="Galiba G."/>
            <person name="Kalapos B."/>
            <person name="Nelson D.R."/>
            <person name="Li P."/>
            <person name="You F.M."/>
            <person name="Luo M.C."/>
            <person name="Dvorak J."/>
        </authorList>
    </citation>
    <scope>NUCLEOTIDE SEQUENCE [LARGE SCALE GENOMIC DNA]</scope>
    <source>
        <strain evidence="15">cv. AL8/78</strain>
    </source>
</reference>
<comment type="cofactor">
    <cofactor evidence="2">
        <name>heme b</name>
        <dbReference type="ChEBI" id="CHEBI:60344"/>
    </cofactor>
</comment>
<feature type="compositionally biased region" description="Basic residues" evidence="13">
    <location>
        <begin position="123"/>
        <end position="159"/>
    </location>
</feature>
<evidence type="ECO:0000259" key="14">
    <source>
        <dbReference type="PROSITE" id="PS50873"/>
    </source>
</evidence>
<feature type="compositionally biased region" description="Basic and acidic residues" evidence="13">
    <location>
        <begin position="165"/>
        <end position="175"/>
    </location>
</feature>
<reference evidence="16" key="2">
    <citation type="journal article" date="2017" name="Nat. Plants">
        <title>The Aegilops tauschii genome reveals multiple impacts of transposons.</title>
        <authorList>
            <person name="Zhao G."/>
            <person name="Zou C."/>
            <person name="Li K."/>
            <person name="Wang K."/>
            <person name="Li T."/>
            <person name="Gao L."/>
            <person name="Zhang X."/>
            <person name="Wang H."/>
            <person name="Yang Z."/>
            <person name="Liu X."/>
            <person name="Jiang W."/>
            <person name="Mao L."/>
            <person name="Kong X."/>
            <person name="Jiao Y."/>
            <person name="Jia J."/>
        </authorList>
    </citation>
    <scope>NUCLEOTIDE SEQUENCE [LARGE SCALE GENOMIC DNA]</scope>
    <source>
        <strain evidence="16">cv. AL8/78</strain>
    </source>
</reference>
<comment type="catalytic activity">
    <reaction evidence="1">
        <text>2 a phenolic donor + H2O2 = 2 a phenolic radical donor + 2 H2O</text>
        <dbReference type="Rhea" id="RHEA:56136"/>
        <dbReference type="ChEBI" id="CHEBI:15377"/>
        <dbReference type="ChEBI" id="CHEBI:16240"/>
        <dbReference type="ChEBI" id="CHEBI:139520"/>
        <dbReference type="ChEBI" id="CHEBI:139521"/>
        <dbReference type="EC" id="1.11.1.7"/>
    </reaction>
</comment>
<feature type="active site" description="Proton acceptor" evidence="10">
    <location>
        <position position="40"/>
    </location>
</feature>
<sequence>RMGFYDKSCPAAERIVGDYVRLHVRRVPTVAPALLRTHYHDCFVRVRTHARTCTRAFHSIRARDSMQMLHQFCAYELIYRRALVWCGVVCVHAGLRWLHPAQLHGRRRGGEGRAAEPDAAGVRPHRPRQGPRRGGLPRRRLLRRRPRARRPGRRRRHWRSVVARADGEEGRHGVDHAGGGPRAAVAVDDLPAARRPVRRQGPRRARPRLAVRCAHHRHRPLLLLRRPPLQLPQRRQRHRDRPAPRRRLRRQPAAAQVQDGRPRRRGGDGPRQLPDVRPRLLPHCAQAQGPVPVRRRAGHRRRGAGRHCRRRVKPAGGVLPGVCAVHGEVGRRGGQDRLSGRDQEALRRRQQLDRTEIL</sequence>
<dbReference type="InterPro" id="IPR002016">
    <property type="entry name" value="Haem_peroxidase"/>
</dbReference>
<evidence type="ECO:0000313" key="16">
    <source>
        <dbReference type="Proteomes" id="UP000015105"/>
    </source>
</evidence>
<dbReference type="AlphaFoldDB" id="A0A453NFE5"/>
<evidence type="ECO:0000256" key="12">
    <source>
        <dbReference type="PIRSR" id="PIRSR600823-4"/>
    </source>
</evidence>
<evidence type="ECO:0000256" key="3">
    <source>
        <dbReference type="ARBA" id="ARBA00022559"/>
    </source>
</evidence>
<evidence type="ECO:0000313" key="15">
    <source>
        <dbReference type="EnsemblPlants" id="AET6Gv20352000.5"/>
    </source>
</evidence>
<feature type="site" description="Transition state stabilizer" evidence="12">
    <location>
        <position position="36"/>
    </location>
</feature>
<dbReference type="InterPro" id="IPR010255">
    <property type="entry name" value="Haem_peroxidase_sf"/>
</dbReference>
<dbReference type="GO" id="GO:0046872">
    <property type="term" value="F:metal ion binding"/>
    <property type="evidence" value="ECO:0007669"/>
    <property type="project" value="UniProtKB-KW"/>
</dbReference>
<reference evidence="15" key="4">
    <citation type="submission" date="2019-03" db="UniProtKB">
        <authorList>
            <consortium name="EnsemblPlants"/>
        </authorList>
    </citation>
    <scope>IDENTIFICATION</scope>
</reference>
<name>A0A453NFE5_AEGTS</name>
<feature type="compositionally biased region" description="Basic residues" evidence="13">
    <location>
        <begin position="234"/>
        <end position="250"/>
    </location>
</feature>
<keyword evidence="9" id="KW-0376">Hydrogen peroxide</keyword>
<feature type="compositionally biased region" description="Low complexity" evidence="13">
    <location>
        <begin position="221"/>
        <end position="233"/>
    </location>
</feature>
<comment type="cofactor">
    <cofactor evidence="11">
        <name>Ca(2+)</name>
        <dbReference type="ChEBI" id="CHEBI:29108"/>
    </cofactor>
    <text evidence="11">Binds 2 calcium ions per subunit.</text>
</comment>
<accession>A0A453NFE5</accession>
<evidence type="ECO:0000256" key="5">
    <source>
        <dbReference type="ARBA" id="ARBA00022723"/>
    </source>
</evidence>
<feature type="binding site" evidence="11">
    <location>
        <position position="44"/>
    </location>
    <ligand>
        <name>Ca(2+)</name>
        <dbReference type="ChEBI" id="CHEBI:29108"/>
        <label>1</label>
    </ligand>
</feature>
<evidence type="ECO:0000256" key="4">
    <source>
        <dbReference type="ARBA" id="ARBA00022617"/>
    </source>
</evidence>
<dbReference type="GO" id="GO:0006979">
    <property type="term" value="P:response to oxidative stress"/>
    <property type="evidence" value="ECO:0007669"/>
    <property type="project" value="InterPro"/>
</dbReference>
<dbReference type="STRING" id="200361.A0A453NFE5"/>
<dbReference type="PANTHER" id="PTHR31235">
    <property type="entry name" value="PEROXIDASE 25-RELATED"/>
    <property type="match status" value="1"/>
</dbReference>
<keyword evidence="16" id="KW-1185">Reference proteome</keyword>
<protein>
    <recommendedName>
        <fullName evidence="14">Plant heme peroxidase family profile domain-containing protein</fullName>
    </recommendedName>
</protein>
<keyword evidence="6 11" id="KW-0106">Calcium</keyword>
<dbReference type="Gramene" id="AET6Gv20352000.5">
    <property type="protein sequence ID" value="AET6Gv20352000.5"/>
    <property type="gene ID" value="AET6Gv20352000"/>
</dbReference>
<evidence type="ECO:0000256" key="2">
    <source>
        <dbReference type="ARBA" id="ARBA00001970"/>
    </source>
</evidence>
<keyword evidence="7" id="KW-0560">Oxidoreductase</keyword>